<evidence type="ECO:0000256" key="1">
    <source>
        <dbReference type="SAM" id="MobiDB-lite"/>
    </source>
</evidence>
<sequence>MVPAPLDHKRANRGAGKRPQARRLALNPMAKKRAPKKRADKKRGRPTLYSDALAATICKRLAKGDSLRRICQTPGMPHVDTVMGWLFDTHPKDDPRTEFSLRYAHARKAQAELYADDIIEIADDEKDDDVGDLAMSSARLARHRLRIDARKWIVSRLLPRYADKIVHEGGEKPIPIKLEGRQLARGIALILNRADPKKGKE</sequence>
<dbReference type="Gene3D" id="1.10.10.60">
    <property type="entry name" value="Homeodomain-like"/>
    <property type="match status" value="1"/>
</dbReference>
<proteinExistence type="predicted"/>
<accession>A0A9C9ND32</accession>
<evidence type="ECO:0000313" key="2">
    <source>
        <dbReference type="EMBL" id="HET99647.1"/>
    </source>
</evidence>
<evidence type="ECO:0000313" key="3">
    <source>
        <dbReference type="Proteomes" id="UP000885680"/>
    </source>
</evidence>
<feature type="region of interest" description="Disordered" evidence="1">
    <location>
        <begin position="1"/>
        <end position="45"/>
    </location>
</feature>
<dbReference type="AlphaFoldDB" id="A0A9C9ND32"/>
<dbReference type="Proteomes" id="UP000885680">
    <property type="component" value="Unassembled WGS sequence"/>
</dbReference>
<feature type="compositionally biased region" description="Basic residues" evidence="1">
    <location>
        <begin position="10"/>
        <end position="21"/>
    </location>
</feature>
<dbReference type="EMBL" id="DRGN01000063">
    <property type="protein sequence ID" value="HET99647.1"/>
    <property type="molecule type" value="Genomic_DNA"/>
</dbReference>
<feature type="compositionally biased region" description="Basic residues" evidence="1">
    <location>
        <begin position="30"/>
        <end position="45"/>
    </location>
</feature>
<dbReference type="InterPro" id="IPR048683">
    <property type="entry name" value="Sf6_terminase"/>
</dbReference>
<comment type="caution">
    <text evidence="2">The sequence shown here is derived from an EMBL/GenBank/DDBJ whole genome shotgun (WGS) entry which is preliminary data.</text>
</comment>
<protein>
    <submittedName>
        <fullName evidence="2">Terminase small subunit protein</fullName>
    </submittedName>
</protein>
<reference evidence="2" key="1">
    <citation type="journal article" date="2020" name="mSystems">
        <title>Genome- and Community-Level Interaction Insights into Carbon Utilization and Element Cycling Functions of Hydrothermarchaeota in Hydrothermal Sediment.</title>
        <authorList>
            <person name="Zhou Z."/>
            <person name="Liu Y."/>
            <person name="Xu W."/>
            <person name="Pan J."/>
            <person name="Luo Z.H."/>
            <person name="Li M."/>
        </authorList>
    </citation>
    <scope>NUCLEOTIDE SEQUENCE</scope>
    <source>
        <strain evidence="2">HyVt-347</strain>
    </source>
</reference>
<name>A0A9C9ND32_9HYPH</name>
<gene>
    <name evidence="2" type="ORF">ENH89_04635</name>
</gene>
<dbReference type="Pfam" id="PF20901">
    <property type="entry name" value="Sf6_terminase"/>
    <property type="match status" value="1"/>
</dbReference>
<organism evidence="2 3">
    <name type="scientific">Aurantimonas coralicida</name>
    <dbReference type="NCBI Taxonomy" id="182270"/>
    <lineage>
        <taxon>Bacteria</taxon>
        <taxon>Pseudomonadati</taxon>
        <taxon>Pseudomonadota</taxon>
        <taxon>Alphaproteobacteria</taxon>
        <taxon>Hyphomicrobiales</taxon>
        <taxon>Aurantimonadaceae</taxon>
        <taxon>Aurantimonas</taxon>
    </lineage>
</organism>